<dbReference type="InterPro" id="IPR004158">
    <property type="entry name" value="DUF247_pln"/>
</dbReference>
<sequence>MHVLFPLTLREEKLVFQISMTSATSYTPLPENKPQIQHIINIPEQIEPEVHDQCCIYKVPPHLLKLNAEAYTPQFISIGPLHSDKPELKQEKQKQRYFHAFWKRLSHKQGLALSQYKSFLEENREKVGICYSKPELHKDEKFVDMILLDSVFIMELFFRKANKSEQKNDQMFTTSWVCKMTQRDLSLLENQIPMFVLEELHTRVILGDNDTKDNSVKFVQLAFNYFEDYFSHKPSFKVEMIKNCKSCKHFTDLIRFTYLPTKFQIEGVNVSPSRHFTPCQVECVLRTATKLNEAGVNFEKVQGRSYLDIKFEKTPILSWFLCFGCLPFSKCFKARLQIPHLKVNQVTECVLRNLIALEQCHYSDQPFICNYVTLIDSLIHTQEDVELLVDTEIIEHELGSHTELATMINGLCKHVVVTSNYYGKTTKELNEHYNCCWKHYMGMLISVYFRDPWRFSSTIVGTAVFLFAVVNFLRIIGVFRPKY</sequence>
<evidence type="ECO:0000313" key="3">
    <source>
        <dbReference type="EMBL" id="RZC02431.1"/>
    </source>
</evidence>
<organism evidence="2 4">
    <name type="scientific">Glycine soja</name>
    <name type="common">Wild soybean</name>
    <dbReference type="NCBI Taxonomy" id="3848"/>
    <lineage>
        <taxon>Eukaryota</taxon>
        <taxon>Viridiplantae</taxon>
        <taxon>Streptophyta</taxon>
        <taxon>Embryophyta</taxon>
        <taxon>Tracheophyta</taxon>
        <taxon>Spermatophyta</taxon>
        <taxon>Magnoliopsida</taxon>
        <taxon>eudicotyledons</taxon>
        <taxon>Gunneridae</taxon>
        <taxon>Pentapetalae</taxon>
        <taxon>rosids</taxon>
        <taxon>fabids</taxon>
        <taxon>Fabales</taxon>
        <taxon>Fabaceae</taxon>
        <taxon>Papilionoideae</taxon>
        <taxon>50 kb inversion clade</taxon>
        <taxon>NPAAA clade</taxon>
        <taxon>indigoferoid/millettioid clade</taxon>
        <taxon>Phaseoleae</taxon>
        <taxon>Glycine</taxon>
        <taxon>Glycine subgen. Soja</taxon>
    </lineage>
</organism>
<dbReference type="Proteomes" id="UP000289340">
    <property type="component" value="Chromosome 7"/>
</dbReference>
<dbReference type="EMBL" id="QZWG01000007">
    <property type="protein sequence ID" value="RZC02430.1"/>
    <property type="molecule type" value="Genomic_DNA"/>
</dbReference>
<gene>
    <name evidence="2" type="ORF">D0Y65_017532</name>
</gene>
<dbReference type="PANTHER" id="PTHR31170:SF9">
    <property type="entry name" value="PROTEIN, PUTATIVE (DUF247)-RELATED"/>
    <property type="match status" value="1"/>
</dbReference>
<evidence type="ECO:0000313" key="4">
    <source>
        <dbReference type="Proteomes" id="UP000289340"/>
    </source>
</evidence>
<evidence type="ECO:0000313" key="2">
    <source>
        <dbReference type="EMBL" id="RZC02430.1"/>
    </source>
</evidence>
<dbReference type="EMBL" id="QZWG01000007">
    <property type="protein sequence ID" value="RZC02431.1"/>
    <property type="molecule type" value="Genomic_DNA"/>
</dbReference>
<dbReference type="PANTHER" id="PTHR31170">
    <property type="entry name" value="BNAC04G53230D PROTEIN"/>
    <property type="match status" value="1"/>
</dbReference>
<keyword evidence="1" id="KW-0812">Transmembrane</keyword>
<name>A0A445JVE9_GLYSO</name>
<keyword evidence="4" id="KW-1185">Reference proteome</keyword>
<protein>
    <submittedName>
        <fullName evidence="2">UPF0481 protein isoform A</fullName>
    </submittedName>
    <submittedName>
        <fullName evidence="3">UPF0481 protein isoform B</fullName>
    </submittedName>
</protein>
<reference evidence="2 4" key="1">
    <citation type="submission" date="2018-09" db="EMBL/GenBank/DDBJ databases">
        <title>A high-quality reference genome of wild soybean provides a powerful tool to mine soybean genomes.</title>
        <authorList>
            <person name="Xie M."/>
            <person name="Chung C.Y.L."/>
            <person name="Li M.-W."/>
            <person name="Wong F.-L."/>
            <person name="Chan T.-F."/>
            <person name="Lam H.-M."/>
        </authorList>
    </citation>
    <scope>NUCLEOTIDE SEQUENCE [LARGE SCALE GENOMIC DNA]</scope>
    <source>
        <strain evidence="4">cv. W05</strain>
        <tissue evidence="2">Hypocotyl of etiolated seedlings</tissue>
    </source>
</reference>
<feature type="transmembrane region" description="Helical" evidence="1">
    <location>
        <begin position="453"/>
        <end position="473"/>
    </location>
</feature>
<keyword evidence="1" id="KW-1133">Transmembrane helix</keyword>
<keyword evidence="1" id="KW-0472">Membrane</keyword>
<dbReference type="AlphaFoldDB" id="A0A445JVE9"/>
<accession>A0A445JVE9</accession>
<proteinExistence type="predicted"/>
<evidence type="ECO:0000256" key="1">
    <source>
        <dbReference type="SAM" id="Phobius"/>
    </source>
</evidence>
<dbReference type="Pfam" id="PF03140">
    <property type="entry name" value="DUF247"/>
    <property type="match status" value="1"/>
</dbReference>
<comment type="caution">
    <text evidence="2">The sequence shown here is derived from an EMBL/GenBank/DDBJ whole genome shotgun (WGS) entry which is preliminary data.</text>
</comment>